<dbReference type="GO" id="GO:0043235">
    <property type="term" value="C:receptor complex"/>
    <property type="evidence" value="ECO:0007669"/>
    <property type="project" value="TreeGrafter"/>
</dbReference>
<dbReference type="GO" id="GO:0007169">
    <property type="term" value="P:cell surface receptor protein tyrosine kinase signaling pathway"/>
    <property type="evidence" value="ECO:0007669"/>
    <property type="project" value="TreeGrafter"/>
</dbReference>
<evidence type="ECO:0000256" key="6">
    <source>
        <dbReference type="ARBA" id="ARBA00023137"/>
    </source>
</evidence>
<comment type="catalytic activity">
    <reaction evidence="7">
        <text>L-tyrosyl-[protein] + ATP = O-phospho-L-tyrosyl-[protein] + ADP + H(+)</text>
        <dbReference type="Rhea" id="RHEA:10596"/>
        <dbReference type="Rhea" id="RHEA-COMP:10136"/>
        <dbReference type="Rhea" id="RHEA-COMP:20101"/>
        <dbReference type="ChEBI" id="CHEBI:15378"/>
        <dbReference type="ChEBI" id="CHEBI:30616"/>
        <dbReference type="ChEBI" id="CHEBI:46858"/>
        <dbReference type="ChEBI" id="CHEBI:61978"/>
        <dbReference type="ChEBI" id="CHEBI:456216"/>
        <dbReference type="EC" id="2.7.10.1"/>
    </reaction>
</comment>
<dbReference type="PANTHER" id="PTHR24416:SF600">
    <property type="entry name" value="PDGF- AND VEGF-RECEPTOR RELATED, ISOFORM J"/>
    <property type="match status" value="1"/>
</dbReference>
<dbReference type="Gene3D" id="3.30.200.20">
    <property type="entry name" value="Phosphorylase Kinase, domain 1"/>
    <property type="match status" value="1"/>
</dbReference>
<dbReference type="PANTHER" id="PTHR24416">
    <property type="entry name" value="TYROSINE-PROTEIN KINASE RECEPTOR"/>
    <property type="match status" value="1"/>
</dbReference>
<evidence type="ECO:0000313" key="15">
    <source>
        <dbReference type="EnsemblMetazoa" id="ASIC008730-PA"/>
    </source>
</evidence>
<dbReference type="VEuPathDB" id="VectorBase:ASIS022672"/>
<dbReference type="InterPro" id="IPR050122">
    <property type="entry name" value="RTK"/>
</dbReference>
<evidence type="ECO:0000256" key="11">
    <source>
        <dbReference type="PIRSR" id="PIRSR000615-4"/>
    </source>
</evidence>
<dbReference type="InterPro" id="IPR011009">
    <property type="entry name" value="Kinase-like_dom_sf"/>
</dbReference>
<feature type="domain" description="Protein kinase" evidence="13">
    <location>
        <begin position="34"/>
        <end position="332"/>
    </location>
</feature>
<reference evidence="14 16" key="1">
    <citation type="journal article" date="2014" name="BMC Genomics">
        <title>Genome sequence of Anopheles sinensis provides insight into genetics basis of mosquito competence for malaria parasites.</title>
        <authorList>
            <person name="Zhou D."/>
            <person name="Zhang D."/>
            <person name="Ding G."/>
            <person name="Shi L."/>
            <person name="Hou Q."/>
            <person name="Ye Y."/>
            <person name="Xu Y."/>
            <person name="Zhou H."/>
            <person name="Xiong C."/>
            <person name="Li S."/>
            <person name="Yu J."/>
            <person name="Hong S."/>
            <person name="Yu X."/>
            <person name="Zou P."/>
            <person name="Chen C."/>
            <person name="Chang X."/>
            <person name="Wang W."/>
            <person name="Lv Y."/>
            <person name="Sun Y."/>
            <person name="Ma L."/>
            <person name="Shen B."/>
            <person name="Zhu C."/>
        </authorList>
    </citation>
    <scope>NUCLEOTIDE SEQUENCE [LARGE SCALE GENOMIC DNA]</scope>
</reference>
<keyword evidence="10" id="KW-0460">Magnesium</keyword>
<dbReference type="InterPro" id="IPR008266">
    <property type="entry name" value="Tyr_kinase_AS"/>
</dbReference>
<keyword evidence="16" id="KW-1185">Reference proteome</keyword>
<protein>
    <submittedName>
        <fullName evidence="15">Protein kinase domain-containing protein</fullName>
    </submittedName>
</protein>
<accession>A0A084VT75</accession>
<evidence type="ECO:0000313" key="16">
    <source>
        <dbReference type="Proteomes" id="UP000030765"/>
    </source>
</evidence>
<dbReference type="PROSITE" id="PS00107">
    <property type="entry name" value="PROTEIN_KINASE_ATP"/>
    <property type="match status" value="1"/>
</dbReference>
<name>A0A084VT75_ANOSI</name>
<evidence type="ECO:0000256" key="3">
    <source>
        <dbReference type="ARBA" id="ARBA00022741"/>
    </source>
</evidence>
<keyword evidence="6" id="KW-0829">Tyrosine-protein kinase</keyword>
<dbReference type="STRING" id="74873.A0A084VT75"/>
<organism evidence="14">
    <name type="scientific">Anopheles sinensis</name>
    <name type="common">Mosquito</name>
    <dbReference type="NCBI Taxonomy" id="74873"/>
    <lineage>
        <taxon>Eukaryota</taxon>
        <taxon>Metazoa</taxon>
        <taxon>Ecdysozoa</taxon>
        <taxon>Arthropoda</taxon>
        <taxon>Hexapoda</taxon>
        <taxon>Insecta</taxon>
        <taxon>Pterygota</taxon>
        <taxon>Neoptera</taxon>
        <taxon>Endopterygota</taxon>
        <taxon>Diptera</taxon>
        <taxon>Nematocera</taxon>
        <taxon>Culicoidea</taxon>
        <taxon>Culicidae</taxon>
        <taxon>Anophelinae</taxon>
        <taxon>Anopheles</taxon>
    </lineage>
</organism>
<gene>
    <name evidence="14" type="ORF">ZHAS_00008730</name>
</gene>
<dbReference type="EMBL" id="ATLV01016265">
    <property type="status" value="NOT_ANNOTATED_CDS"/>
    <property type="molecule type" value="Genomic_DNA"/>
</dbReference>
<dbReference type="SUPFAM" id="SSF56112">
    <property type="entry name" value="Protein kinase-like (PK-like)"/>
    <property type="match status" value="1"/>
</dbReference>
<dbReference type="PROSITE" id="PS00109">
    <property type="entry name" value="PROTEIN_KINASE_TYR"/>
    <property type="match status" value="1"/>
</dbReference>
<dbReference type="VEuPathDB" id="VectorBase:ASIC008730"/>
<evidence type="ECO:0000256" key="5">
    <source>
        <dbReference type="ARBA" id="ARBA00022840"/>
    </source>
</evidence>
<dbReference type="EMBL" id="KE525074">
    <property type="protein sequence ID" value="KFB41169.1"/>
    <property type="molecule type" value="Genomic_DNA"/>
</dbReference>
<dbReference type="OMA" id="LAYDSAW"/>
<keyword evidence="5 9" id="KW-0067">ATP-binding</keyword>
<evidence type="ECO:0000256" key="12">
    <source>
        <dbReference type="PROSITE-ProRule" id="PRU10141"/>
    </source>
</evidence>
<feature type="binding site" evidence="10">
    <location>
        <position position="202"/>
    </location>
    <ligand>
        <name>Mg(2+)</name>
        <dbReference type="ChEBI" id="CHEBI:18420"/>
    </ligand>
</feature>
<dbReference type="GO" id="GO:0004714">
    <property type="term" value="F:transmembrane receptor protein tyrosine kinase activity"/>
    <property type="evidence" value="ECO:0007669"/>
    <property type="project" value="UniProtKB-EC"/>
</dbReference>
<dbReference type="PRINTS" id="PR00109">
    <property type="entry name" value="TYRKINASE"/>
</dbReference>
<dbReference type="InterPro" id="IPR000719">
    <property type="entry name" value="Prot_kinase_dom"/>
</dbReference>
<keyword evidence="2" id="KW-0808">Transferase</keyword>
<feature type="binding site" evidence="9 12">
    <location>
        <position position="68"/>
    </location>
    <ligand>
        <name>ATP</name>
        <dbReference type="ChEBI" id="CHEBI:30616"/>
    </ligand>
</feature>
<dbReference type="FunFam" id="1.10.510.10:FF:000554">
    <property type="entry name" value="Predicted protein"/>
    <property type="match status" value="1"/>
</dbReference>
<keyword evidence="4" id="KW-0418">Kinase</keyword>
<evidence type="ECO:0000256" key="1">
    <source>
        <dbReference type="ARBA" id="ARBA00004167"/>
    </source>
</evidence>
<dbReference type="GO" id="GO:0005524">
    <property type="term" value="F:ATP binding"/>
    <property type="evidence" value="ECO:0007669"/>
    <property type="project" value="UniProtKB-UniRule"/>
</dbReference>
<evidence type="ECO:0000256" key="8">
    <source>
        <dbReference type="PIRSR" id="PIRSR000615-1"/>
    </source>
</evidence>
<evidence type="ECO:0000259" key="13">
    <source>
        <dbReference type="PROSITE" id="PS50011"/>
    </source>
</evidence>
<sequence length="382" mass="43303">MGKTRKPLTSNEEINESDDLPIMPSEYEFKLEKLTIGDQVGEGAFGIVRKAEARDIYVHEPSTTVAVKTLKPHCSEYVVDDFISELKTMVSIGQHLNIVNLLGAVTTNRLKRNIIIIFEYCQHGSLDVFLTTNRSRFVDCSSMLRDLDNWRTHNPEGQREETPVGDIQFNTTSLICWAAQVATGMTYLASKNVLHGDLAARNVLLCDKNVVKISDFGLSRTLYRGIYKKQSDSPVPIKWIAVECFKELVFSTKTDVWSYGVFLWELFSLGAAPYPGVTNGTEMYNLLETGHRMPKPDTCSREMYDIMIRCWYVCPRRRPQFSELAYIINEMLPEELKNFYVALNGPYVKKNALRGIPTHDEDAIVPNVSSDASIRFPTGDSE</sequence>
<feature type="binding site" evidence="9">
    <location>
        <position position="201"/>
    </location>
    <ligand>
        <name>ATP</name>
        <dbReference type="ChEBI" id="CHEBI:30616"/>
    </ligand>
</feature>
<dbReference type="PIRSF" id="PIRSF000615">
    <property type="entry name" value="TyrPK_CSF1-R"/>
    <property type="match status" value="1"/>
</dbReference>
<dbReference type="PROSITE" id="PS50011">
    <property type="entry name" value="PROTEIN_KINASE_DOM"/>
    <property type="match status" value="1"/>
</dbReference>
<feature type="active site" description="Proton acceptor" evidence="8">
    <location>
        <position position="197"/>
    </location>
</feature>
<evidence type="ECO:0000256" key="2">
    <source>
        <dbReference type="ARBA" id="ARBA00022679"/>
    </source>
</evidence>
<dbReference type="InterPro" id="IPR001245">
    <property type="entry name" value="Ser-Thr/Tyr_kinase_cat_dom"/>
</dbReference>
<dbReference type="GO" id="GO:0005886">
    <property type="term" value="C:plasma membrane"/>
    <property type="evidence" value="ECO:0007669"/>
    <property type="project" value="TreeGrafter"/>
</dbReference>
<evidence type="ECO:0000256" key="9">
    <source>
        <dbReference type="PIRSR" id="PIRSR000615-2"/>
    </source>
</evidence>
<keyword evidence="3 9" id="KW-0547">Nucleotide-binding</keyword>
<evidence type="ECO:0000256" key="7">
    <source>
        <dbReference type="ARBA" id="ARBA00051243"/>
    </source>
</evidence>
<dbReference type="GO" id="GO:0046872">
    <property type="term" value="F:metal ion binding"/>
    <property type="evidence" value="ECO:0007669"/>
    <property type="project" value="UniProtKB-KW"/>
</dbReference>
<feature type="binding site" evidence="10">
    <location>
        <position position="215"/>
    </location>
    <ligand>
        <name>Mg(2+)</name>
        <dbReference type="ChEBI" id="CHEBI:18420"/>
    </ligand>
</feature>
<evidence type="ECO:0000256" key="10">
    <source>
        <dbReference type="PIRSR" id="PIRSR000615-3"/>
    </source>
</evidence>
<dbReference type="Pfam" id="PF07714">
    <property type="entry name" value="PK_Tyr_Ser-Thr"/>
    <property type="match status" value="1"/>
</dbReference>
<feature type="site" description="Important for interaction with phosphotyrosine-binding proteins" evidence="11">
    <location>
        <position position="340"/>
    </location>
</feature>
<dbReference type="CDD" id="cd00192">
    <property type="entry name" value="PTKc"/>
    <property type="match status" value="1"/>
</dbReference>
<keyword evidence="10" id="KW-0479">Metal-binding</keyword>
<dbReference type="EnsemblMetazoa" id="ASIC008730-RA">
    <property type="protein sequence ID" value="ASIC008730-PA"/>
    <property type="gene ID" value="ASIC008730"/>
</dbReference>
<dbReference type="Proteomes" id="UP000030765">
    <property type="component" value="Unassembled WGS sequence"/>
</dbReference>
<dbReference type="AlphaFoldDB" id="A0A084VT75"/>
<reference evidence="15" key="2">
    <citation type="submission" date="2020-05" db="UniProtKB">
        <authorList>
            <consortium name="EnsemblMetazoa"/>
        </authorList>
    </citation>
    <scope>IDENTIFICATION</scope>
</reference>
<dbReference type="Gene3D" id="1.10.510.10">
    <property type="entry name" value="Transferase(Phosphotransferase) domain 1"/>
    <property type="match status" value="1"/>
</dbReference>
<proteinExistence type="predicted"/>
<feature type="binding site" evidence="9">
    <location>
        <begin position="41"/>
        <end position="48"/>
    </location>
    <ligand>
        <name>ATP</name>
        <dbReference type="ChEBI" id="CHEBI:30616"/>
    </ligand>
</feature>
<evidence type="ECO:0000313" key="14">
    <source>
        <dbReference type="EMBL" id="KFB41169.1"/>
    </source>
</evidence>
<comment type="subcellular location">
    <subcellularLocation>
        <location evidence="1">Membrane</location>
        <topology evidence="1">Single-pass membrane protein</topology>
    </subcellularLocation>
</comment>
<dbReference type="OrthoDB" id="6077854at2759"/>
<evidence type="ECO:0000256" key="4">
    <source>
        <dbReference type="ARBA" id="ARBA00022777"/>
    </source>
</evidence>
<dbReference type="InterPro" id="IPR017441">
    <property type="entry name" value="Protein_kinase_ATP_BS"/>
</dbReference>